<feature type="compositionally biased region" description="Low complexity" evidence="1">
    <location>
        <begin position="74"/>
        <end position="107"/>
    </location>
</feature>
<dbReference type="GO" id="GO:0003723">
    <property type="term" value="F:RNA binding"/>
    <property type="evidence" value="ECO:0007669"/>
    <property type="project" value="TreeGrafter"/>
</dbReference>
<dbReference type="Pfam" id="PF01846">
    <property type="entry name" value="FF"/>
    <property type="match status" value="2"/>
</dbReference>
<evidence type="ECO:0000259" key="3">
    <source>
        <dbReference type="PROSITE" id="PS51676"/>
    </source>
</evidence>
<dbReference type="SMART" id="SM00441">
    <property type="entry name" value="FF"/>
    <property type="match status" value="3"/>
</dbReference>
<dbReference type="InterPro" id="IPR036517">
    <property type="entry name" value="FF_domain_sf"/>
</dbReference>
<dbReference type="PROSITE" id="PS50020">
    <property type="entry name" value="WW_DOMAIN_2"/>
    <property type="match status" value="1"/>
</dbReference>
<feature type="compositionally biased region" description="Basic and acidic residues" evidence="1">
    <location>
        <begin position="597"/>
        <end position="622"/>
    </location>
</feature>
<gene>
    <name evidence="4" type="ORF">ACHHYP_16820</name>
</gene>
<evidence type="ECO:0000256" key="1">
    <source>
        <dbReference type="SAM" id="MobiDB-lite"/>
    </source>
</evidence>
<reference evidence="4 5" key="1">
    <citation type="journal article" date="2014" name="Genome Biol. Evol.">
        <title>The secreted proteins of Achlya hypogyna and Thraustotheca clavata identify the ancestral oomycete secretome and reveal gene acquisitions by horizontal gene transfer.</title>
        <authorList>
            <person name="Misner I."/>
            <person name="Blouin N."/>
            <person name="Leonard G."/>
            <person name="Richards T.A."/>
            <person name="Lane C.E."/>
        </authorList>
    </citation>
    <scope>NUCLEOTIDE SEQUENCE [LARGE SCALE GENOMIC DNA]</scope>
    <source>
        <strain evidence="4 5">ATCC 48635</strain>
    </source>
</reference>
<dbReference type="EMBL" id="JNBR01002841">
    <property type="protein sequence ID" value="OQR81043.1"/>
    <property type="molecule type" value="Genomic_DNA"/>
</dbReference>
<dbReference type="Proteomes" id="UP000243579">
    <property type="component" value="Unassembled WGS sequence"/>
</dbReference>
<feature type="region of interest" description="Disordered" evidence="1">
    <location>
        <begin position="591"/>
        <end position="660"/>
    </location>
</feature>
<proteinExistence type="predicted"/>
<dbReference type="PANTHER" id="PTHR11864">
    <property type="entry name" value="PRE-MRNA-PROCESSING PROTEIN PRP40"/>
    <property type="match status" value="1"/>
</dbReference>
<dbReference type="SMART" id="SM00456">
    <property type="entry name" value="WW"/>
    <property type="match status" value="1"/>
</dbReference>
<evidence type="ECO:0000259" key="2">
    <source>
        <dbReference type="PROSITE" id="PS50020"/>
    </source>
</evidence>
<evidence type="ECO:0000313" key="4">
    <source>
        <dbReference type="EMBL" id="OQR81043.1"/>
    </source>
</evidence>
<dbReference type="PANTHER" id="PTHR11864:SF0">
    <property type="entry name" value="PRP40 PRE-MRNA PROCESSING FACTOR 40 HOMOLOG A (YEAST)"/>
    <property type="match status" value="1"/>
</dbReference>
<sequence length="660" mass="74015">MTDRGYVPSPLMKVASMPNPQVDVCAWTEYMDDATGKPYYYHSATKECVWDEPAEYRAFRAAAASVTTATSTVAAAASTSPAPTSTVSTPTTTTSTSATVISEATTTPTVSIPTDSTGIASEAATATFTSENPPSSTSGDADRDSATDAEDDIEKYATMSKAEQVAAFKAMLKATAITPKMKWGEALRAIGDEPAWYALPTIGEKKQAFAEFQTQLAKELDLARRRQQKAAREDFLKLLASCTKISVHTRWHEATTESFGLVTDERFKALADEDERRDLFASFIADLARSERDFAKKKREMHKSTVLAYYASLNIAPDARWTALRDSVYKDEAITQLGLTKRDLEDFFFEHLNEVKKTAAEAQRLARIKAREAEDELAAAFKAHLQAEIAAKRLTPEMRWRDCVDGFEAIPAFAALRTANTILARDIFEAVMDRLHATLRDERQWLVQLVERNGFAMTHGATLASFVAQLRPTVEALLPELLPDSSKARFYGALRAAETVPASVAEWFEHTHRTEVERVERAAAAKKKKTDAFQDLLTEFYFRSDHLDVTWEAARREVEGRSRFHAMDSEADAKAAFDAYMATLREKMQQVLKTRKRDAEDGRPSRERKRRVDDRSSSERSSSRSRSSSRKRRKHRSKHKKKSSKKSSKKTKRSRSRSSR</sequence>
<dbReference type="InterPro" id="IPR039726">
    <property type="entry name" value="Prp40-like"/>
</dbReference>
<dbReference type="AlphaFoldDB" id="A0A1V9Y5P9"/>
<feature type="region of interest" description="Disordered" evidence="1">
    <location>
        <begin position="74"/>
        <end position="149"/>
    </location>
</feature>
<name>A0A1V9Y5P9_ACHHY</name>
<feature type="compositionally biased region" description="Polar residues" evidence="1">
    <location>
        <begin position="108"/>
        <end position="119"/>
    </location>
</feature>
<dbReference type="SUPFAM" id="SSF51045">
    <property type="entry name" value="WW domain"/>
    <property type="match status" value="1"/>
</dbReference>
<dbReference type="PROSITE" id="PS51676">
    <property type="entry name" value="FF"/>
    <property type="match status" value="1"/>
</dbReference>
<dbReference type="Pfam" id="PF00397">
    <property type="entry name" value="WW"/>
    <property type="match status" value="1"/>
</dbReference>
<dbReference type="OrthoDB" id="187617at2759"/>
<organism evidence="4 5">
    <name type="scientific">Achlya hypogyna</name>
    <name type="common">Oomycete</name>
    <name type="synonym">Protoachlya hypogyna</name>
    <dbReference type="NCBI Taxonomy" id="1202772"/>
    <lineage>
        <taxon>Eukaryota</taxon>
        <taxon>Sar</taxon>
        <taxon>Stramenopiles</taxon>
        <taxon>Oomycota</taxon>
        <taxon>Saprolegniomycetes</taxon>
        <taxon>Saprolegniales</taxon>
        <taxon>Achlyaceae</taxon>
        <taxon>Achlya</taxon>
    </lineage>
</organism>
<dbReference type="InterPro" id="IPR002713">
    <property type="entry name" value="FF_domain"/>
</dbReference>
<feature type="domain" description="WW" evidence="2">
    <location>
        <begin position="27"/>
        <end position="55"/>
    </location>
</feature>
<dbReference type="CDD" id="cd00201">
    <property type="entry name" value="WW"/>
    <property type="match status" value="1"/>
</dbReference>
<dbReference type="Gene3D" id="2.20.70.10">
    <property type="match status" value="1"/>
</dbReference>
<evidence type="ECO:0000313" key="5">
    <source>
        <dbReference type="Proteomes" id="UP000243579"/>
    </source>
</evidence>
<dbReference type="GO" id="GO:0071004">
    <property type="term" value="C:U2-type prespliceosome"/>
    <property type="evidence" value="ECO:0007669"/>
    <property type="project" value="TreeGrafter"/>
</dbReference>
<protein>
    <submittedName>
        <fullName evidence="4">Pre-mRNA-processing protein 40A-like</fullName>
    </submittedName>
</protein>
<dbReference type="Gene3D" id="1.10.10.440">
    <property type="entry name" value="FF domain"/>
    <property type="match status" value="3"/>
</dbReference>
<dbReference type="InterPro" id="IPR001202">
    <property type="entry name" value="WW_dom"/>
</dbReference>
<feature type="compositionally biased region" description="Low complexity" evidence="1">
    <location>
        <begin position="120"/>
        <end position="131"/>
    </location>
</feature>
<dbReference type="GO" id="GO:0005685">
    <property type="term" value="C:U1 snRNP"/>
    <property type="evidence" value="ECO:0007669"/>
    <property type="project" value="TreeGrafter"/>
</dbReference>
<keyword evidence="5" id="KW-1185">Reference proteome</keyword>
<dbReference type="GO" id="GO:0045292">
    <property type="term" value="P:mRNA cis splicing, via spliceosome"/>
    <property type="evidence" value="ECO:0007669"/>
    <property type="project" value="InterPro"/>
</dbReference>
<dbReference type="SUPFAM" id="SSF81698">
    <property type="entry name" value="FF domain"/>
    <property type="match status" value="3"/>
</dbReference>
<feature type="domain" description="FF" evidence="3">
    <location>
        <begin position="526"/>
        <end position="583"/>
    </location>
</feature>
<accession>A0A1V9Y5P9</accession>
<feature type="compositionally biased region" description="Basic residues" evidence="1">
    <location>
        <begin position="627"/>
        <end position="660"/>
    </location>
</feature>
<dbReference type="STRING" id="1202772.A0A1V9Y5P9"/>
<comment type="caution">
    <text evidence="4">The sequence shown here is derived from an EMBL/GenBank/DDBJ whole genome shotgun (WGS) entry which is preliminary data.</text>
</comment>
<dbReference type="InterPro" id="IPR036020">
    <property type="entry name" value="WW_dom_sf"/>
</dbReference>